<evidence type="ECO:0008006" key="12">
    <source>
        <dbReference type="Google" id="ProtNLM"/>
    </source>
</evidence>
<reference evidence="10" key="1">
    <citation type="submission" date="2024-10" db="EMBL/GenBank/DDBJ databases">
        <authorList>
            <person name="Ryan C."/>
        </authorList>
    </citation>
    <scope>NUCLEOTIDE SEQUENCE [LARGE SCALE GENOMIC DNA]</scope>
</reference>
<feature type="compositionally biased region" description="Basic and acidic residues" evidence="6">
    <location>
        <begin position="979"/>
        <end position="999"/>
    </location>
</feature>
<feature type="repeat" description="WD" evidence="5">
    <location>
        <begin position="241"/>
        <end position="282"/>
    </location>
</feature>
<evidence type="ECO:0000256" key="3">
    <source>
        <dbReference type="ARBA" id="ARBA00022737"/>
    </source>
</evidence>
<dbReference type="CDD" id="cd00200">
    <property type="entry name" value="WD40"/>
    <property type="match status" value="1"/>
</dbReference>
<dbReference type="Pfam" id="PF24817">
    <property type="entry name" value="WD40_WDHD1_1st"/>
    <property type="match status" value="1"/>
</dbReference>
<dbReference type="InterPro" id="IPR057646">
    <property type="entry name" value="WD40_WDHD1_1st"/>
</dbReference>
<keyword evidence="2 5" id="KW-0853">WD repeat</keyword>
<dbReference type="GO" id="GO:0005634">
    <property type="term" value="C:nucleus"/>
    <property type="evidence" value="ECO:0007669"/>
    <property type="project" value="UniProtKB-SubCell"/>
</dbReference>
<feature type="region of interest" description="Disordered" evidence="6">
    <location>
        <begin position="321"/>
        <end position="354"/>
    </location>
</feature>
<dbReference type="InterPro" id="IPR048591">
    <property type="entry name" value="WDHD1/CFT4_hel"/>
</dbReference>
<feature type="repeat" description="WD" evidence="5">
    <location>
        <begin position="149"/>
        <end position="182"/>
    </location>
</feature>
<keyword evidence="4" id="KW-0539">Nucleus</keyword>
<accession>A0ABC8VF26</accession>
<comment type="subcellular location">
    <subcellularLocation>
        <location evidence="1">Nucleus</location>
    </subcellularLocation>
</comment>
<feature type="domain" description="WDHD1/CFT4 helical bundle" evidence="8">
    <location>
        <begin position="720"/>
        <end position="823"/>
    </location>
</feature>
<evidence type="ECO:0000259" key="7">
    <source>
        <dbReference type="Pfam" id="PF12341"/>
    </source>
</evidence>
<dbReference type="InterPro" id="IPR001680">
    <property type="entry name" value="WD40_rpt"/>
</dbReference>
<keyword evidence="3" id="KW-0677">Repeat</keyword>
<dbReference type="PANTHER" id="PTHR19932">
    <property type="entry name" value="WD REPEAT AND HMG-BOX DNA BINDING PROTEIN"/>
    <property type="match status" value="1"/>
</dbReference>
<evidence type="ECO:0000313" key="10">
    <source>
        <dbReference type="EMBL" id="CAL4889560.1"/>
    </source>
</evidence>
<feature type="region of interest" description="Disordered" evidence="6">
    <location>
        <begin position="392"/>
        <end position="419"/>
    </location>
</feature>
<feature type="compositionally biased region" description="Polar residues" evidence="6">
    <location>
        <begin position="964"/>
        <end position="976"/>
    </location>
</feature>
<dbReference type="FunFam" id="2.130.10.10:FF:001154">
    <property type="entry name" value="WD repeat and HMG-box DNA-binding protein 1"/>
    <property type="match status" value="1"/>
</dbReference>
<dbReference type="InterPro" id="IPR019775">
    <property type="entry name" value="WD40_repeat_CS"/>
</dbReference>
<evidence type="ECO:0000259" key="8">
    <source>
        <dbReference type="Pfam" id="PF20946"/>
    </source>
</evidence>
<feature type="region of interest" description="Disordered" evidence="6">
    <location>
        <begin position="913"/>
        <end position="999"/>
    </location>
</feature>
<dbReference type="PROSITE" id="PS00678">
    <property type="entry name" value="WD_REPEATS_1"/>
    <property type="match status" value="1"/>
</dbReference>
<name>A0ABC8VF26_9POAL</name>
<dbReference type="InterPro" id="IPR022100">
    <property type="entry name" value="WDHD1/CFT4_beta-prop_2nd"/>
</dbReference>
<feature type="compositionally biased region" description="Basic and acidic residues" evidence="6">
    <location>
        <begin position="946"/>
        <end position="956"/>
    </location>
</feature>
<dbReference type="Proteomes" id="UP001497457">
    <property type="component" value="Chromosome 1b"/>
</dbReference>
<evidence type="ECO:0000256" key="4">
    <source>
        <dbReference type="ARBA" id="ARBA00023242"/>
    </source>
</evidence>
<dbReference type="EMBL" id="OZ075111">
    <property type="protein sequence ID" value="CAL4889560.1"/>
    <property type="molecule type" value="Genomic_DNA"/>
</dbReference>
<protein>
    <recommendedName>
        <fullName evidence="12">Minichromosome loss protein Mcl1 middle region domain-containing protein</fullName>
    </recommendedName>
</protein>
<gene>
    <name evidence="10" type="ORF">URODEC1_LOCUS2776</name>
</gene>
<keyword evidence="11" id="KW-1185">Reference proteome</keyword>
<evidence type="ECO:0000256" key="2">
    <source>
        <dbReference type="ARBA" id="ARBA00022574"/>
    </source>
</evidence>
<dbReference type="AlphaFoldDB" id="A0ABC8VF26"/>
<dbReference type="Pfam" id="PF12341">
    <property type="entry name" value="Mcl1_mid"/>
    <property type="match status" value="1"/>
</dbReference>
<feature type="domain" description="WDHD1 first WD40" evidence="9">
    <location>
        <begin position="9"/>
        <end position="312"/>
    </location>
</feature>
<dbReference type="Pfam" id="PF20946">
    <property type="entry name" value="Ctf4_C"/>
    <property type="match status" value="1"/>
</dbReference>
<evidence type="ECO:0000256" key="5">
    <source>
        <dbReference type="PROSITE-ProRule" id="PRU00221"/>
    </source>
</evidence>
<sequence>MKGRQVKLREAHKSGSPALCSAVWGPGGQHVVTSSAADTAVLIHDAAALLAGGRGSGVAPLSTMRLHKEGVTALAVAPGPGGSLASGSIDHSVKFYTFPEGEFQSNVARFTLPIRSLSFNKKGTLLAAAGDDDGIKLIATIDNTIAKVLKGHKGSVTGLAFDPRNDYLASVDSFGTVIYWDLCIGGEARTLTRVAPTFRSDNSVRNVLCWSPDGHTLAVPGLRNNVVLYDRDTGEEVSTLKGDHEQPVCSLCWSPNGRYLASAGLDMQVLIWDVKSRQDIERQKFDEKICSLAWKPDGNSLLLIDVRGRFGIWESVIPSTMKSPTEGIPDLNSTKAPLFDDDDGDDRTSCGLEDDIDESLCDSTPFSHKRLKRKSTFDGDSEDDDLIHQLELSNRMKDKHKDKKEDAAKASGDSASSGRLVTAKMQAAFQPGSTPPQPGMRNFLAYNMLGSITTVENEGHSHVEVDFHDTGRGPRVPSMTDYFGFTMAALNESGSVFANPCKGDKSMSTLMYRPFSSWAGNSEWSMRFEGEEVKAVALGAGWVAAVTSLNFLRIFTEGGLQMHILSVSGPVVTTAGHGDQLAIVSHASDCLPSGDQVLDVKVFNISERAQSLSGRLLLTPSSQLSWFGFSDNGQLSSYDSKGILRVFSSQFGGSWLPVFSSVKARKSEDESHWVVGLDANNIFCIVCKYPQSYPEVMPKPVLTLLELSFPIASSDLGANSLENEFMMRKLHLSQIQNKMDEMSALGLDTTAYDDEAFNMEAGLDRCILRLISSCCSGDKLIRATELAKLLTLEKSMKGALTLVTRLKLPMLQEKFSSILEERMLNDKRIAGAVGICSNATITRNMPVLTPHTTLPSKFGQNGKKIDSSLPVLNPGNQESSLIEPKKPDGEQARGIIGSDLKVSPAFTSLAKVRKNSETKRDRNGASNATIANKNKGAMNQIVAEKMSTEHCNRTEPQRPFNPFAKSSSGKEQSPSLLDSIKKMNVETEKVEKPNSKVKV</sequence>
<dbReference type="InterPro" id="IPR015943">
    <property type="entry name" value="WD40/YVTN_repeat-like_dom_sf"/>
</dbReference>
<evidence type="ECO:0000256" key="6">
    <source>
        <dbReference type="SAM" id="MobiDB-lite"/>
    </source>
</evidence>
<feature type="domain" description="WDHD1/CFT4 second beta-propeller" evidence="7">
    <location>
        <begin position="428"/>
        <end position="711"/>
    </location>
</feature>
<evidence type="ECO:0000259" key="9">
    <source>
        <dbReference type="Pfam" id="PF24817"/>
    </source>
</evidence>
<proteinExistence type="predicted"/>
<dbReference type="SMART" id="SM00320">
    <property type="entry name" value="WD40"/>
    <property type="match status" value="7"/>
</dbReference>
<evidence type="ECO:0000313" key="11">
    <source>
        <dbReference type="Proteomes" id="UP001497457"/>
    </source>
</evidence>
<feature type="compositionally biased region" description="Basic and acidic residues" evidence="6">
    <location>
        <begin position="914"/>
        <end position="923"/>
    </location>
</feature>
<feature type="region of interest" description="Disordered" evidence="6">
    <location>
        <begin position="865"/>
        <end position="897"/>
    </location>
</feature>
<dbReference type="InterPro" id="IPR036322">
    <property type="entry name" value="WD40_repeat_dom_sf"/>
</dbReference>
<dbReference type="PROSITE" id="PS50294">
    <property type="entry name" value="WD_REPEATS_REGION"/>
    <property type="match status" value="2"/>
</dbReference>
<dbReference type="SUPFAM" id="SSF50978">
    <property type="entry name" value="WD40 repeat-like"/>
    <property type="match status" value="1"/>
</dbReference>
<evidence type="ECO:0000256" key="1">
    <source>
        <dbReference type="ARBA" id="ARBA00004123"/>
    </source>
</evidence>
<organism evidence="10 11">
    <name type="scientific">Urochloa decumbens</name>
    <dbReference type="NCBI Taxonomy" id="240449"/>
    <lineage>
        <taxon>Eukaryota</taxon>
        <taxon>Viridiplantae</taxon>
        <taxon>Streptophyta</taxon>
        <taxon>Embryophyta</taxon>
        <taxon>Tracheophyta</taxon>
        <taxon>Spermatophyta</taxon>
        <taxon>Magnoliopsida</taxon>
        <taxon>Liliopsida</taxon>
        <taxon>Poales</taxon>
        <taxon>Poaceae</taxon>
        <taxon>PACMAD clade</taxon>
        <taxon>Panicoideae</taxon>
        <taxon>Panicodae</taxon>
        <taxon>Paniceae</taxon>
        <taxon>Melinidinae</taxon>
        <taxon>Urochloa</taxon>
    </lineage>
</organism>
<dbReference type="FunFam" id="2.130.10.10:FF:002015">
    <property type="entry name" value="Transducin family protein / WD-40 repeat family protein"/>
    <property type="match status" value="1"/>
</dbReference>
<dbReference type="Gene3D" id="2.130.10.10">
    <property type="entry name" value="YVTN repeat-like/Quinoprotein amine dehydrogenase"/>
    <property type="match status" value="2"/>
</dbReference>
<dbReference type="PANTHER" id="PTHR19932:SF10">
    <property type="entry name" value="WD REPEAT AND HMG-BOX DNA-BINDING PROTEIN 1"/>
    <property type="match status" value="1"/>
</dbReference>
<dbReference type="PROSITE" id="PS50082">
    <property type="entry name" value="WD_REPEATS_2"/>
    <property type="match status" value="2"/>
</dbReference>